<reference evidence="3" key="1">
    <citation type="submission" date="2020-08" db="EMBL/GenBank/DDBJ databases">
        <title>Genome public.</title>
        <authorList>
            <person name="Liu C."/>
            <person name="Sun Q."/>
        </authorList>
    </citation>
    <scope>NUCLEOTIDE SEQUENCE</scope>
    <source>
        <strain evidence="3">NSJ-52</strain>
    </source>
</reference>
<feature type="domain" description="Copper amine oxidase-like N-terminal" evidence="2">
    <location>
        <begin position="191"/>
        <end position="297"/>
    </location>
</feature>
<keyword evidence="4" id="KW-1185">Reference proteome</keyword>
<proteinExistence type="predicted"/>
<evidence type="ECO:0000259" key="2">
    <source>
        <dbReference type="Pfam" id="PF07833"/>
    </source>
</evidence>
<evidence type="ECO:0000313" key="4">
    <source>
        <dbReference type="Proteomes" id="UP000607645"/>
    </source>
</evidence>
<dbReference type="SUPFAM" id="SSF55383">
    <property type="entry name" value="Copper amine oxidase, domain N"/>
    <property type="match status" value="2"/>
</dbReference>
<protein>
    <submittedName>
        <fullName evidence="3">Copper amine oxidase N-terminal domain-containing protein</fullName>
    </submittedName>
</protein>
<name>A0A8J6MD88_9FIRM</name>
<gene>
    <name evidence="3" type="ORF">H8S62_09965</name>
</gene>
<dbReference type="RefSeq" id="WP_186919160.1">
    <property type="nucleotide sequence ID" value="NZ_JACOPQ010000007.1"/>
</dbReference>
<comment type="caution">
    <text evidence="3">The sequence shown here is derived from an EMBL/GenBank/DDBJ whole genome shotgun (WGS) entry which is preliminary data.</text>
</comment>
<dbReference type="Gene3D" id="3.30.457.10">
    <property type="entry name" value="Copper amine oxidase-like, N-terminal domain"/>
    <property type="match status" value="1"/>
</dbReference>
<dbReference type="PROSITE" id="PS51257">
    <property type="entry name" value="PROKAR_LIPOPROTEIN"/>
    <property type="match status" value="1"/>
</dbReference>
<accession>A0A8J6MD88</accession>
<sequence length="678" mass="74485">MKKRLAMLLAALMLVSCLSPAFAEEGEQARTDYERWGSYLNWTDGQKAEAFHNWDDERWDAYWYGTYDYDAGVYRAGCLELEQNDEAMTDWEADQGVYFQDFVQMGAYGAWTDAQKDQAFEQWTNLRWEAYWQAYYDSYDWPDYSQYEADSDSFDSDWYGRMAVDDGWEEQIRQEKADMGMPYPDGVNVTLNGEYLDFGGTAPVAVENRTMVPVRAFLETLGAKVEYQNGVISAVLENGDTLEMRMDSTILTCVRGDKIGEIDMGVTPWAKGQRTYIPARFAGEAMGLSVAWDSTYQVAHFTDWEEIVSGLDGRFTVLNAMLGAERERIDMEQTYAVDSTASGAVTLYGETERENGTATLSAGAKGLLQGGKLDLTYGLKLDLGSLREMLTAQMDEATLSALELMSDFQVQLRGDLGEGMFYLKGNQLDKLPDSPIPANVWLAMDMGQSIDADALYESIYTALEGQPAPTVGGLLAGSCGRLDYAYGGMAPCARVLDAAAPLEILFGDANFKTATAGNTTTYTLNMDALKLAARLRELTADETDRVGIDAVLALLTGDLKTDYALTVRMRDNKLLDCKLSGDIRLPASVTQSMPIALSFNLSIDGEHISGEYTVKGDYIGKVEMKMDIKVTESSRSVPTAPAAGEKVLDLEALTGTSPAGGLSTAMEKGLSMAAGLLK</sequence>
<dbReference type="InterPro" id="IPR036582">
    <property type="entry name" value="Mao_N_sf"/>
</dbReference>
<evidence type="ECO:0000313" key="3">
    <source>
        <dbReference type="EMBL" id="MBC5737329.1"/>
    </source>
</evidence>
<feature type="signal peptide" evidence="1">
    <location>
        <begin position="1"/>
        <end position="23"/>
    </location>
</feature>
<dbReference type="Pfam" id="PF07833">
    <property type="entry name" value="Cu_amine_oxidN1"/>
    <property type="match status" value="1"/>
</dbReference>
<dbReference type="EMBL" id="JACOPQ010000007">
    <property type="protein sequence ID" value="MBC5737329.1"/>
    <property type="molecule type" value="Genomic_DNA"/>
</dbReference>
<organism evidence="3 4">
    <name type="scientific">Lawsonibacter faecis</name>
    <dbReference type="NCBI Taxonomy" id="2763052"/>
    <lineage>
        <taxon>Bacteria</taxon>
        <taxon>Bacillati</taxon>
        <taxon>Bacillota</taxon>
        <taxon>Clostridia</taxon>
        <taxon>Eubacteriales</taxon>
        <taxon>Oscillospiraceae</taxon>
        <taxon>Lawsonibacter</taxon>
    </lineage>
</organism>
<dbReference type="InterPro" id="IPR012854">
    <property type="entry name" value="Cu_amine_oxidase-like_N"/>
</dbReference>
<evidence type="ECO:0000256" key="1">
    <source>
        <dbReference type="SAM" id="SignalP"/>
    </source>
</evidence>
<dbReference type="AlphaFoldDB" id="A0A8J6MD88"/>
<keyword evidence="1" id="KW-0732">Signal</keyword>
<feature type="chain" id="PRO_5035206618" evidence="1">
    <location>
        <begin position="24"/>
        <end position="678"/>
    </location>
</feature>
<dbReference type="Proteomes" id="UP000607645">
    <property type="component" value="Unassembled WGS sequence"/>
</dbReference>